<evidence type="ECO:0000256" key="3">
    <source>
        <dbReference type="ARBA" id="ARBA00022840"/>
    </source>
</evidence>
<dbReference type="GO" id="GO:0022857">
    <property type="term" value="F:transmembrane transporter activity"/>
    <property type="evidence" value="ECO:0007669"/>
    <property type="project" value="TreeGrafter"/>
</dbReference>
<dbReference type="Pfam" id="PF00005">
    <property type="entry name" value="ABC_tran"/>
    <property type="match status" value="1"/>
</dbReference>
<keyword evidence="2" id="KW-0547">Nucleotide-binding</keyword>
<organism evidence="5 6">
    <name type="scientific">Actibacterium mucosum KCTC 23349</name>
    <dbReference type="NCBI Taxonomy" id="1454373"/>
    <lineage>
        <taxon>Bacteria</taxon>
        <taxon>Pseudomonadati</taxon>
        <taxon>Pseudomonadota</taxon>
        <taxon>Alphaproteobacteria</taxon>
        <taxon>Rhodobacterales</taxon>
        <taxon>Roseobacteraceae</taxon>
        <taxon>Actibacterium</taxon>
    </lineage>
</organism>
<dbReference type="EMBL" id="JFKE01000005">
    <property type="protein sequence ID" value="KAJ54837.1"/>
    <property type="molecule type" value="Genomic_DNA"/>
</dbReference>
<accession>A0A037ZH18</accession>
<dbReference type="RefSeq" id="WP_035259902.1">
    <property type="nucleotide sequence ID" value="NZ_JFKE01000005.1"/>
</dbReference>
<evidence type="ECO:0000256" key="1">
    <source>
        <dbReference type="ARBA" id="ARBA00005417"/>
    </source>
</evidence>
<dbReference type="Gene3D" id="3.40.50.300">
    <property type="entry name" value="P-loop containing nucleotide triphosphate hydrolases"/>
    <property type="match status" value="1"/>
</dbReference>
<keyword evidence="6" id="KW-1185">Reference proteome</keyword>
<evidence type="ECO:0000256" key="2">
    <source>
        <dbReference type="ARBA" id="ARBA00022741"/>
    </source>
</evidence>
<dbReference type="STRING" id="1454373.ACMU_13815"/>
<dbReference type="SMART" id="SM00382">
    <property type="entry name" value="AAA"/>
    <property type="match status" value="1"/>
</dbReference>
<dbReference type="Proteomes" id="UP000026249">
    <property type="component" value="Unassembled WGS sequence"/>
</dbReference>
<evidence type="ECO:0000313" key="6">
    <source>
        <dbReference type="Proteomes" id="UP000026249"/>
    </source>
</evidence>
<dbReference type="GO" id="GO:0005524">
    <property type="term" value="F:ATP binding"/>
    <property type="evidence" value="ECO:0007669"/>
    <property type="project" value="UniProtKB-KW"/>
</dbReference>
<sequence length="221" mass="23845">MSINLSVENLRVRSRSGRDLVQVDALDVSTGTLLGITGPSGAGKSTLLLALAGLQNNVTGRVTWGATDITSVSKRKRSQFRARQIGLVFQDFHLFEELTAKENAALVSMFRPKAERQGLRKAAAAILGRLGLDDDQRAVGTFSGGERQRVAVARALVTDPPVILADEPTASLHRNAADTLARDLHDICRRGGKTLIVVSHDDSVLGRMDRVLTLRDGRVEA</sequence>
<dbReference type="PROSITE" id="PS50893">
    <property type="entry name" value="ABC_TRANSPORTER_2"/>
    <property type="match status" value="1"/>
</dbReference>
<comment type="similarity">
    <text evidence="1">Belongs to the ABC transporter superfamily.</text>
</comment>
<evidence type="ECO:0000259" key="4">
    <source>
        <dbReference type="PROSITE" id="PS50893"/>
    </source>
</evidence>
<dbReference type="PANTHER" id="PTHR24220:SF689">
    <property type="entry name" value="LIPOPROTEIN-RELEASING SYSTEM ATP-BINDING PROTEIN LOLD"/>
    <property type="match status" value="1"/>
</dbReference>
<dbReference type="PANTHER" id="PTHR24220">
    <property type="entry name" value="IMPORT ATP-BINDING PROTEIN"/>
    <property type="match status" value="1"/>
</dbReference>
<name>A0A037ZH18_9RHOB</name>
<keyword evidence="3 5" id="KW-0067">ATP-binding</keyword>
<comment type="caution">
    <text evidence="5">The sequence shown here is derived from an EMBL/GenBank/DDBJ whole genome shotgun (WGS) entry which is preliminary data.</text>
</comment>
<feature type="domain" description="ABC transporter" evidence="4">
    <location>
        <begin position="5"/>
        <end position="221"/>
    </location>
</feature>
<dbReference type="InterPro" id="IPR017871">
    <property type="entry name" value="ABC_transporter-like_CS"/>
</dbReference>
<dbReference type="SUPFAM" id="SSF52540">
    <property type="entry name" value="P-loop containing nucleoside triphosphate hydrolases"/>
    <property type="match status" value="1"/>
</dbReference>
<reference evidence="5 6" key="1">
    <citation type="submission" date="2014-03" db="EMBL/GenBank/DDBJ databases">
        <title>Draft Genome Sequence of Actibacterium mucosum KCTC 23349, a Marine Alphaproteobacterium with Complex Ionic Requirements Isolated from Mediterranean Seawater at Malvarrosa Beach, Valencia, Spain.</title>
        <authorList>
            <person name="Arahal D.R."/>
            <person name="Shao Z."/>
            <person name="Lai Q."/>
            <person name="Pujalte M.J."/>
        </authorList>
    </citation>
    <scope>NUCLEOTIDE SEQUENCE [LARGE SCALE GENOMIC DNA]</scope>
    <source>
        <strain evidence="5 6">KCTC 23349</strain>
    </source>
</reference>
<dbReference type="InterPro" id="IPR027417">
    <property type="entry name" value="P-loop_NTPase"/>
</dbReference>
<dbReference type="OrthoDB" id="9787227at2"/>
<evidence type="ECO:0000313" key="5">
    <source>
        <dbReference type="EMBL" id="KAJ54837.1"/>
    </source>
</evidence>
<gene>
    <name evidence="5" type="ORF">ACMU_13815</name>
</gene>
<dbReference type="GO" id="GO:0005886">
    <property type="term" value="C:plasma membrane"/>
    <property type="evidence" value="ECO:0007669"/>
    <property type="project" value="TreeGrafter"/>
</dbReference>
<dbReference type="PROSITE" id="PS00211">
    <property type="entry name" value="ABC_TRANSPORTER_1"/>
    <property type="match status" value="1"/>
</dbReference>
<proteinExistence type="inferred from homology"/>
<protein>
    <submittedName>
        <fullName evidence="5">ABC transporter ATP-binding protein</fullName>
    </submittedName>
</protein>
<dbReference type="InterPro" id="IPR015854">
    <property type="entry name" value="ABC_transpr_LolD-like"/>
</dbReference>
<dbReference type="InterPro" id="IPR003593">
    <property type="entry name" value="AAA+_ATPase"/>
</dbReference>
<dbReference type="GO" id="GO:0016887">
    <property type="term" value="F:ATP hydrolysis activity"/>
    <property type="evidence" value="ECO:0007669"/>
    <property type="project" value="InterPro"/>
</dbReference>
<dbReference type="AlphaFoldDB" id="A0A037ZH18"/>
<dbReference type="InterPro" id="IPR003439">
    <property type="entry name" value="ABC_transporter-like_ATP-bd"/>
</dbReference>